<evidence type="ECO:0000313" key="3">
    <source>
        <dbReference type="Proteomes" id="UP000027002"/>
    </source>
</evidence>
<protein>
    <submittedName>
        <fullName evidence="2">Uncharacterized protein</fullName>
    </submittedName>
</protein>
<name>A0A8E5HWP7_USTVR</name>
<gene>
    <name evidence="2" type="ORF">UV8b_07215</name>
</gene>
<dbReference type="EMBL" id="CP072758">
    <property type="protein sequence ID" value="QUC22974.1"/>
    <property type="molecule type" value="Genomic_DNA"/>
</dbReference>
<dbReference type="OrthoDB" id="4961458at2759"/>
<feature type="compositionally biased region" description="Basic and acidic residues" evidence="1">
    <location>
        <begin position="131"/>
        <end position="148"/>
    </location>
</feature>
<evidence type="ECO:0000256" key="1">
    <source>
        <dbReference type="SAM" id="MobiDB-lite"/>
    </source>
</evidence>
<dbReference type="AlphaFoldDB" id="A0A8E5HWP7"/>
<dbReference type="GeneID" id="66067992"/>
<feature type="compositionally biased region" description="Low complexity" evidence="1">
    <location>
        <begin position="159"/>
        <end position="179"/>
    </location>
</feature>
<sequence length="424" mass="47700">MRQKTYSVQTPEDLAKLSSENDNLTVLSQLTKDQLRSSASKWSLHHLIAYRLITQPEKSFLGAFENDHKHECPICQPNKPSTQQIDGDMLESLLQGVTRSDLLESERKLMQRPGGTFWIALAQASNVASAHDPEARPSRERRQVERPEYINSTDIIIGSSSPTRPSSSSSSSFSSSSCSDYQMTVEHTDEDENERLQGIPEDKAVHLAISFVRYVLQLCLIQPDGQMEVRARVERITARASIAGVKNITSEDDSGVSIYTKKPTGWFLAHPSMALIEAKRASNCISIDPRNGRSSPIVSNGTIAQYLGEAVLTWREKQDELHQDIFIIAMCNTFVRFIHFTFGSDYGEYLDASTETEQLQIVGDTAKDTFAYVSWTKWFDLRMSEARRIAACHLLTLVRLKLPIWERIEHHGGPDDAGYDGDEQ</sequence>
<feature type="region of interest" description="Disordered" evidence="1">
    <location>
        <begin position="129"/>
        <end position="192"/>
    </location>
</feature>
<dbReference type="Proteomes" id="UP000027002">
    <property type="component" value="Chromosome 6"/>
</dbReference>
<dbReference type="RefSeq" id="XP_043000647.1">
    <property type="nucleotide sequence ID" value="XM_043144712.1"/>
</dbReference>
<accession>A0A8E5HWP7</accession>
<evidence type="ECO:0000313" key="2">
    <source>
        <dbReference type="EMBL" id="QUC22974.1"/>
    </source>
</evidence>
<proteinExistence type="predicted"/>
<dbReference type="KEGG" id="uvi:66067992"/>
<reference evidence="2" key="1">
    <citation type="submission" date="2020-03" db="EMBL/GenBank/DDBJ databases">
        <title>A mixture of massive structural variations and highly conserved coding sequences in Ustilaginoidea virens genome.</title>
        <authorList>
            <person name="Zhang K."/>
            <person name="Zhao Z."/>
            <person name="Zhang Z."/>
            <person name="Li Y."/>
            <person name="Hsiang T."/>
            <person name="Sun W."/>
        </authorList>
    </citation>
    <scope>NUCLEOTIDE SEQUENCE</scope>
    <source>
        <strain evidence="2">UV-8b</strain>
    </source>
</reference>
<keyword evidence="3" id="KW-1185">Reference proteome</keyword>
<organism evidence="2 3">
    <name type="scientific">Ustilaginoidea virens</name>
    <name type="common">Rice false smut fungus</name>
    <name type="synonym">Villosiclava virens</name>
    <dbReference type="NCBI Taxonomy" id="1159556"/>
    <lineage>
        <taxon>Eukaryota</taxon>
        <taxon>Fungi</taxon>
        <taxon>Dikarya</taxon>
        <taxon>Ascomycota</taxon>
        <taxon>Pezizomycotina</taxon>
        <taxon>Sordariomycetes</taxon>
        <taxon>Hypocreomycetidae</taxon>
        <taxon>Hypocreales</taxon>
        <taxon>Clavicipitaceae</taxon>
        <taxon>Ustilaginoidea</taxon>
    </lineage>
</organism>